<gene>
    <name evidence="9" type="primary">lnt</name>
    <name evidence="11" type="ORF">ABS10_07430</name>
</gene>
<accession>A0A0R2U6L9</accession>
<dbReference type="InterPro" id="IPR003010">
    <property type="entry name" value="C-N_Hydrolase"/>
</dbReference>
<keyword evidence="8 9" id="KW-0012">Acyltransferase</keyword>
<dbReference type="EC" id="2.3.1.269" evidence="9"/>
<dbReference type="SUPFAM" id="SSF56317">
    <property type="entry name" value="Carbon-nitrogen hydrolase"/>
    <property type="match status" value="1"/>
</dbReference>
<feature type="transmembrane region" description="Helical" evidence="9">
    <location>
        <begin position="64"/>
        <end position="84"/>
    </location>
</feature>
<dbReference type="Pfam" id="PF00795">
    <property type="entry name" value="CN_hydrolase"/>
    <property type="match status" value="1"/>
</dbReference>
<dbReference type="AlphaFoldDB" id="A0A0R2U6L9"/>
<feature type="transmembrane region" description="Helical" evidence="9">
    <location>
        <begin position="166"/>
        <end position="186"/>
    </location>
</feature>
<evidence type="ECO:0000256" key="9">
    <source>
        <dbReference type="HAMAP-Rule" id="MF_01148"/>
    </source>
</evidence>
<dbReference type="STRING" id="1655612.ABS10_07430"/>
<evidence type="ECO:0000256" key="1">
    <source>
        <dbReference type="ARBA" id="ARBA00004651"/>
    </source>
</evidence>
<dbReference type="PROSITE" id="PS50263">
    <property type="entry name" value="CN_HYDROLASE"/>
    <property type="match status" value="1"/>
</dbReference>
<keyword evidence="3 9" id="KW-1003">Cell membrane</keyword>
<feature type="transmembrane region" description="Helical" evidence="9">
    <location>
        <begin position="469"/>
        <end position="488"/>
    </location>
</feature>
<keyword evidence="6 9" id="KW-1133">Transmembrane helix</keyword>
<evidence type="ECO:0000256" key="6">
    <source>
        <dbReference type="ARBA" id="ARBA00022989"/>
    </source>
</evidence>
<comment type="similarity">
    <text evidence="2 9">Belongs to the CN hydrolase family. Apolipoprotein N-acyltransferase subfamily.</text>
</comment>
<dbReference type="InterPro" id="IPR045378">
    <property type="entry name" value="LNT_N"/>
</dbReference>
<evidence type="ECO:0000256" key="3">
    <source>
        <dbReference type="ARBA" id="ARBA00022475"/>
    </source>
</evidence>
<protein>
    <recommendedName>
        <fullName evidence="9">Apolipoprotein N-acyltransferase</fullName>
        <shortName evidence="9">ALP N-acyltransferase</shortName>
        <ecNumber evidence="9">2.3.1.269</ecNumber>
    </recommendedName>
</protein>
<dbReference type="GO" id="GO:0042158">
    <property type="term" value="P:lipoprotein biosynthetic process"/>
    <property type="evidence" value="ECO:0007669"/>
    <property type="project" value="UniProtKB-UniRule"/>
</dbReference>
<feature type="transmembrane region" description="Helical" evidence="9">
    <location>
        <begin position="12"/>
        <end position="29"/>
    </location>
</feature>
<evidence type="ECO:0000313" key="11">
    <source>
        <dbReference type="EMBL" id="KRO95233.1"/>
    </source>
</evidence>
<evidence type="ECO:0000256" key="4">
    <source>
        <dbReference type="ARBA" id="ARBA00022679"/>
    </source>
</evidence>
<comment type="function">
    <text evidence="9">Catalyzes the phospholipid dependent N-acylation of the N-terminal cysteine of apolipoprotein, the last step in lipoprotein maturation.</text>
</comment>
<keyword evidence="4 9" id="KW-0808">Transferase</keyword>
<dbReference type="GO" id="GO:0016410">
    <property type="term" value="F:N-acyltransferase activity"/>
    <property type="evidence" value="ECO:0007669"/>
    <property type="project" value="UniProtKB-UniRule"/>
</dbReference>
<comment type="caution">
    <text evidence="11">The sequence shown here is derived from an EMBL/GenBank/DDBJ whole genome shotgun (WGS) entry which is preliminary data.</text>
</comment>
<dbReference type="Gene3D" id="3.60.110.10">
    <property type="entry name" value="Carbon-nitrogen hydrolase"/>
    <property type="match status" value="1"/>
</dbReference>
<keyword evidence="7 9" id="KW-0472">Membrane</keyword>
<sequence length="492" mass="55648">MASRLKQIYKSALFQSLFLGLIGASSFLAFSPFDLKFILIISHAFLFYAVLFSQSLHAAFYRSLAWGLGYWLGGAGWLIVSIYYYGNTSIYIAFLIIILMAIFLSLIFISPISLIRLVAPKHHYFVRVLLCAGVLIGIEFTRFILFGGFPWLLPGLILIDTIGQDFIPLIGVSGSSFVIYFISLFLAFSFNTGEYKKVIFSLTFFAILIPHQGYQERNLGRSIDIAIIQPALDPFKKYATSYKTTIEDALINLSNQHDDVDLLIWPESPFPYLNSSPDMASFLERTKNLPTILSGGWDYQDAGLQNVMSILGTTQSYSKRHLVVFGEYIPFEAIFRGLIKFFDMPMSSIEPGQDKQPLFQVHGNQVLGLICFDAAFPLSFVKEARSADFIVNISNDTWFGSSYGPHQHLQIVRARALEFNRWIARGTSDGISTIVDNKGTIVTKIEKNIQSSLRGTMYRVEEDSYFTKFGFILIPILCIFSILMTFVLRFTR</sequence>
<feature type="transmembrane region" description="Helical" evidence="9">
    <location>
        <begin position="90"/>
        <end position="112"/>
    </location>
</feature>
<name>A0A0R2U6L9_9GAMM</name>
<dbReference type="EMBL" id="LICS01000041">
    <property type="protein sequence ID" value="KRO95233.1"/>
    <property type="molecule type" value="Genomic_DNA"/>
</dbReference>
<dbReference type="UniPathway" id="UPA00666"/>
<comment type="catalytic activity">
    <reaction evidence="9">
        <text>N-terminal S-1,2-diacyl-sn-glyceryl-L-cysteinyl-[lipoprotein] + a glycerophospholipid = N-acyl-S-1,2-diacyl-sn-glyceryl-L-cysteinyl-[lipoprotein] + a 2-acyl-sn-glycero-3-phospholipid + H(+)</text>
        <dbReference type="Rhea" id="RHEA:48228"/>
        <dbReference type="Rhea" id="RHEA-COMP:14681"/>
        <dbReference type="Rhea" id="RHEA-COMP:14684"/>
        <dbReference type="ChEBI" id="CHEBI:15378"/>
        <dbReference type="ChEBI" id="CHEBI:136912"/>
        <dbReference type="ChEBI" id="CHEBI:140656"/>
        <dbReference type="ChEBI" id="CHEBI:140657"/>
        <dbReference type="ChEBI" id="CHEBI:140660"/>
        <dbReference type="EC" id="2.3.1.269"/>
    </reaction>
</comment>
<dbReference type="PANTHER" id="PTHR38686">
    <property type="entry name" value="APOLIPOPROTEIN N-ACYLTRANSFERASE"/>
    <property type="match status" value="1"/>
</dbReference>
<reference evidence="11 12" key="1">
    <citation type="submission" date="2015-10" db="EMBL/GenBank/DDBJ databases">
        <title>Metagenome-Assembled Genomes uncover a global brackish microbiome.</title>
        <authorList>
            <person name="Hugerth L.W."/>
            <person name="Larsson J."/>
            <person name="Alneberg J."/>
            <person name="Lindh M.V."/>
            <person name="Legrand C."/>
            <person name="Pinhassi J."/>
            <person name="Andersson A.F."/>
        </authorList>
    </citation>
    <scope>NUCLEOTIDE SEQUENCE [LARGE SCALE GENOMIC DNA]</scope>
    <source>
        <strain evidence="11">BACL1 MAG-120820-bin45</strain>
    </source>
</reference>
<evidence type="ECO:0000259" key="10">
    <source>
        <dbReference type="PROSITE" id="PS50263"/>
    </source>
</evidence>
<evidence type="ECO:0000256" key="2">
    <source>
        <dbReference type="ARBA" id="ARBA00010065"/>
    </source>
</evidence>
<comment type="pathway">
    <text evidence="9">Protein modification; lipoprotein biosynthesis (N-acyl transfer).</text>
</comment>
<dbReference type="CDD" id="cd07571">
    <property type="entry name" value="ALP_N-acyl_transferase"/>
    <property type="match status" value="1"/>
</dbReference>
<evidence type="ECO:0000256" key="5">
    <source>
        <dbReference type="ARBA" id="ARBA00022692"/>
    </source>
</evidence>
<evidence type="ECO:0000256" key="7">
    <source>
        <dbReference type="ARBA" id="ARBA00023136"/>
    </source>
</evidence>
<feature type="transmembrane region" description="Helical" evidence="9">
    <location>
        <begin position="124"/>
        <end position="146"/>
    </location>
</feature>
<dbReference type="GO" id="GO:0005886">
    <property type="term" value="C:plasma membrane"/>
    <property type="evidence" value="ECO:0007669"/>
    <property type="project" value="UniProtKB-SubCell"/>
</dbReference>
<evidence type="ECO:0000313" key="12">
    <source>
        <dbReference type="Proteomes" id="UP000051027"/>
    </source>
</evidence>
<organism evidence="11 12">
    <name type="scientific">SAR86 cluster bacterium BACL1 MAG-120820-bin45</name>
    <dbReference type="NCBI Taxonomy" id="1655612"/>
    <lineage>
        <taxon>Bacteria</taxon>
        <taxon>Pseudomonadati</taxon>
        <taxon>Pseudomonadota</taxon>
        <taxon>Gammaproteobacteria</taxon>
        <taxon>SAR86 cluster</taxon>
    </lineage>
</organism>
<proteinExistence type="inferred from homology"/>
<dbReference type="Pfam" id="PF20154">
    <property type="entry name" value="LNT_N"/>
    <property type="match status" value="1"/>
</dbReference>
<feature type="transmembrane region" description="Helical" evidence="9">
    <location>
        <begin position="35"/>
        <end position="52"/>
    </location>
</feature>
<feature type="domain" description="CN hydrolase" evidence="10">
    <location>
        <begin position="228"/>
        <end position="464"/>
    </location>
</feature>
<dbReference type="HAMAP" id="MF_01148">
    <property type="entry name" value="Lnt"/>
    <property type="match status" value="1"/>
</dbReference>
<keyword evidence="5 9" id="KW-0812">Transmembrane</keyword>
<dbReference type="Proteomes" id="UP000051027">
    <property type="component" value="Unassembled WGS sequence"/>
</dbReference>
<evidence type="ECO:0000256" key="8">
    <source>
        <dbReference type="ARBA" id="ARBA00023315"/>
    </source>
</evidence>
<dbReference type="InterPro" id="IPR004563">
    <property type="entry name" value="Apolipo_AcylTrfase"/>
</dbReference>
<dbReference type="InterPro" id="IPR036526">
    <property type="entry name" value="C-N_Hydrolase_sf"/>
</dbReference>
<comment type="subcellular location">
    <subcellularLocation>
        <location evidence="1 9">Cell membrane</location>
        <topology evidence="1 9">Multi-pass membrane protein</topology>
    </subcellularLocation>
</comment>
<dbReference type="PANTHER" id="PTHR38686:SF1">
    <property type="entry name" value="APOLIPOPROTEIN N-ACYLTRANSFERASE"/>
    <property type="match status" value="1"/>
</dbReference>
<dbReference type="NCBIfam" id="TIGR00546">
    <property type="entry name" value="lnt"/>
    <property type="match status" value="1"/>
</dbReference>